<accession>A0A8T0FSA3</accession>
<evidence type="ECO:0000313" key="1">
    <source>
        <dbReference type="EMBL" id="KAF8793502.1"/>
    </source>
</evidence>
<dbReference type="EMBL" id="JABXBU010000003">
    <property type="protein sequence ID" value="KAF8793502.1"/>
    <property type="molecule type" value="Genomic_DNA"/>
</dbReference>
<keyword evidence="2" id="KW-1185">Reference proteome</keyword>
<organism evidence="1 2">
    <name type="scientific">Argiope bruennichi</name>
    <name type="common">Wasp spider</name>
    <name type="synonym">Aranea bruennichi</name>
    <dbReference type="NCBI Taxonomy" id="94029"/>
    <lineage>
        <taxon>Eukaryota</taxon>
        <taxon>Metazoa</taxon>
        <taxon>Ecdysozoa</taxon>
        <taxon>Arthropoda</taxon>
        <taxon>Chelicerata</taxon>
        <taxon>Arachnida</taxon>
        <taxon>Araneae</taxon>
        <taxon>Araneomorphae</taxon>
        <taxon>Entelegynae</taxon>
        <taxon>Araneoidea</taxon>
        <taxon>Araneidae</taxon>
        <taxon>Argiope</taxon>
    </lineage>
</organism>
<protein>
    <submittedName>
        <fullName evidence="1">Uncharacterized protein</fullName>
    </submittedName>
</protein>
<comment type="caution">
    <text evidence="1">The sequence shown here is derived from an EMBL/GenBank/DDBJ whole genome shotgun (WGS) entry which is preliminary data.</text>
</comment>
<dbReference type="Proteomes" id="UP000807504">
    <property type="component" value="Unassembled WGS sequence"/>
</dbReference>
<reference evidence="1" key="1">
    <citation type="journal article" date="2020" name="bioRxiv">
        <title>Chromosome-level reference genome of the European wasp spider Argiope bruennichi: a resource for studies on range expansion and evolutionary adaptation.</title>
        <authorList>
            <person name="Sheffer M.M."/>
            <person name="Hoppe A."/>
            <person name="Krehenwinkel H."/>
            <person name="Uhl G."/>
            <person name="Kuss A.W."/>
            <person name="Jensen L."/>
            <person name="Jensen C."/>
            <person name="Gillespie R.G."/>
            <person name="Hoff K.J."/>
            <person name="Prost S."/>
        </authorList>
    </citation>
    <scope>NUCLEOTIDE SEQUENCE</scope>
</reference>
<gene>
    <name evidence="1" type="ORF">HNY73_004974</name>
</gene>
<reference evidence="1" key="2">
    <citation type="submission" date="2020-06" db="EMBL/GenBank/DDBJ databases">
        <authorList>
            <person name="Sheffer M."/>
        </authorList>
    </citation>
    <scope>NUCLEOTIDE SEQUENCE</scope>
</reference>
<evidence type="ECO:0000313" key="2">
    <source>
        <dbReference type="Proteomes" id="UP000807504"/>
    </source>
</evidence>
<proteinExistence type="predicted"/>
<name>A0A8T0FSA3_ARGBR</name>
<dbReference type="AlphaFoldDB" id="A0A8T0FSA3"/>
<sequence length="117" mass="13432">MIRNLHLSSPDLPSFPVISFRLLREETEDFGSGTCKRRAEADFPEIICIGISLLNRGRRENKTLRKDKNHWSNDFSPGINADCCALFLRFFSYFNKKGGGGEETVGQGRKYLRLFQK</sequence>